<feature type="region of interest" description="Disordered" evidence="1">
    <location>
        <begin position="603"/>
        <end position="663"/>
    </location>
</feature>
<dbReference type="STRING" id="158607.A0A2P5HG91"/>
<dbReference type="OrthoDB" id="4062651at2759"/>
<sequence>MDPDTRERVLTLRNIQGDLAVLFGDYRNGVRRVYPEVVIQRIAAEMGGEGATFAEKNRPVRRGWPWDGVPSQPNRQMLRLQAQNWERFWRKRFLPEQLDDDIPRQLGAGRVRRLLRSKGIKARLVKVLGSGGEGLVSLWEIDTTRGWKRLVIKSAALEGAVLERERAITLKMKRARHLVQLLRFNGDIMVPKDDGTDETEDIARWDEADNSLEIMCIEYMKNGDMLGFMTRVGSAGIPVPNHVLWKIFICLHLKLGSRARSRRRSPGGRHLDVMHVRWVEPPGTEDQEDLMPGGTEEAQRLLAYNLVHFDIDPQNGNFDNDEHAEVPIFKCMHMLITQAAWPNPPKAVGRLNDHIAMDDLFPAPFPVTDFDGNSVNPFYTYGIWLVNPNVVESEKPLDENLARILVRCLAAEPADRPSLRELLRWARWREAQPDWRGGQDEMRAWANQHIRQPLVPPPRAPASLQTGLAAIGTDFMDRLTEAAGILRISGLATVADKAERSRPRRVAPVDDLRQRFQDQEVSGPPPSVGQAPAGWMATMVQSRLAQLQNLLSLNIGRLPSAADQPPPQPLRRRGGVDDLRAGFRQGSLRRREAADDMRAAFLQGDGPRAQPQSRRGILRRSRPGRDLRVQFADQVPGRQARRRPRFNDSTGSYQADPDDDLAL</sequence>
<dbReference type="AlphaFoldDB" id="A0A2P5HG91"/>
<evidence type="ECO:0008006" key="4">
    <source>
        <dbReference type="Google" id="ProtNLM"/>
    </source>
</evidence>
<dbReference type="InterPro" id="IPR011009">
    <property type="entry name" value="Kinase-like_dom_sf"/>
</dbReference>
<reference evidence="2" key="1">
    <citation type="submission" date="2017-09" db="EMBL/GenBank/DDBJ databases">
        <title>Polyketide synthases of a Diaporthe helianthi virulent isolate.</title>
        <authorList>
            <person name="Baroncelli R."/>
        </authorList>
    </citation>
    <scope>NUCLEOTIDE SEQUENCE [LARGE SCALE GENOMIC DNA]</scope>
    <source>
        <strain evidence="2">7/96</strain>
    </source>
</reference>
<accession>A0A2P5HG91</accession>
<dbReference type="InParanoid" id="A0A2P5HG91"/>
<protein>
    <recommendedName>
        <fullName evidence="4">Protein kinase domain-containing protein</fullName>
    </recommendedName>
</protein>
<dbReference type="Proteomes" id="UP000094444">
    <property type="component" value="Unassembled WGS sequence"/>
</dbReference>
<evidence type="ECO:0000313" key="2">
    <source>
        <dbReference type="EMBL" id="POS69267.1"/>
    </source>
</evidence>
<name>A0A2P5HG91_DIAHE</name>
<evidence type="ECO:0000256" key="1">
    <source>
        <dbReference type="SAM" id="MobiDB-lite"/>
    </source>
</evidence>
<evidence type="ECO:0000313" key="3">
    <source>
        <dbReference type="Proteomes" id="UP000094444"/>
    </source>
</evidence>
<feature type="region of interest" description="Disordered" evidence="1">
    <location>
        <begin position="558"/>
        <end position="579"/>
    </location>
</feature>
<gene>
    <name evidence="2" type="ORF">DHEL01_v212339</name>
</gene>
<dbReference type="EMBL" id="MAVT02002466">
    <property type="protein sequence ID" value="POS69267.1"/>
    <property type="molecule type" value="Genomic_DNA"/>
</dbReference>
<dbReference type="SUPFAM" id="SSF56112">
    <property type="entry name" value="Protein kinase-like (PK-like)"/>
    <property type="match status" value="1"/>
</dbReference>
<keyword evidence="3" id="KW-1185">Reference proteome</keyword>
<comment type="caution">
    <text evidence="2">The sequence shown here is derived from an EMBL/GenBank/DDBJ whole genome shotgun (WGS) entry which is preliminary data.</text>
</comment>
<proteinExistence type="predicted"/>
<organism evidence="2 3">
    <name type="scientific">Diaporthe helianthi</name>
    <dbReference type="NCBI Taxonomy" id="158607"/>
    <lineage>
        <taxon>Eukaryota</taxon>
        <taxon>Fungi</taxon>
        <taxon>Dikarya</taxon>
        <taxon>Ascomycota</taxon>
        <taxon>Pezizomycotina</taxon>
        <taxon>Sordariomycetes</taxon>
        <taxon>Sordariomycetidae</taxon>
        <taxon>Diaporthales</taxon>
        <taxon>Diaporthaceae</taxon>
        <taxon>Diaporthe</taxon>
    </lineage>
</organism>